<reference evidence="3" key="1">
    <citation type="submission" date="2022-11" db="EMBL/GenBank/DDBJ databases">
        <authorList>
            <person name="Petersen C."/>
        </authorList>
    </citation>
    <scope>NUCLEOTIDE SEQUENCE</scope>
    <source>
        <strain evidence="3">IBT 26290</strain>
    </source>
</reference>
<sequence length="207" mass="23424">MRLPIDRVFLLLFLVLAPVNAIGLSCLKVASALVGRPSHLFDLFQSEICERGCQPTVPHWDLWTRNNSFVPAVRNLMKRMNVPHQEEALLKMGDDVATIIKDQCGPMLGGRHICSDPVTLADFGNCFKRHFFKASIKHLPILLPMASDAACKEQYKFLQGNELWDVTIPNNMREYASVCNQLGPHKQEGAGQKQEEPPREEHKHEDL</sequence>
<protein>
    <submittedName>
        <fullName evidence="3">Uncharacterized protein</fullName>
    </submittedName>
</protein>
<organism evidence="3 4">
    <name type="scientific">Penicillium canariense</name>
    <dbReference type="NCBI Taxonomy" id="189055"/>
    <lineage>
        <taxon>Eukaryota</taxon>
        <taxon>Fungi</taxon>
        <taxon>Dikarya</taxon>
        <taxon>Ascomycota</taxon>
        <taxon>Pezizomycotina</taxon>
        <taxon>Eurotiomycetes</taxon>
        <taxon>Eurotiomycetidae</taxon>
        <taxon>Eurotiales</taxon>
        <taxon>Aspergillaceae</taxon>
        <taxon>Penicillium</taxon>
    </lineage>
</organism>
<keyword evidence="4" id="KW-1185">Reference proteome</keyword>
<keyword evidence="2" id="KW-0732">Signal</keyword>
<comment type="caution">
    <text evidence="3">The sequence shown here is derived from an EMBL/GenBank/DDBJ whole genome shotgun (WGS) entry which is preliminary data.</text>
</comment>
<dbReference type="RefSeq" id="XP_056539352.1">
    <property type="nucleotide sequence ID" value="XM_056691646.1"/>
</dbReference>
<dbReference type="GeneID" id="81430822"/>
<dbReference type="AlphaFoldDB" id="A0A9W9HTD6"/>
<evidence type="ECO:0000313" key="4">
    <source>
        <dbReference type="Proteomes" id="UP001149163"/>
    </source>
</evidence>
<dbReference type="Proteomes" id="UP001149163">
    <property type="component" value="Unassembled WGS sequence"/>
</dbReference>
<reference evidence="3" key="2">
    <citation type="journal article" date="2023" name="IMA Fungus">
        <title>Comparative genomic study of the Penicillium genus elucidates a diverse pangenome and 15 lateral gene transfer events.</title>
        <authorList>
            <person name="Petersen C."/>
            <person name="Sorensen T."/>
            <person name="Nielsen M.R."/>
            <person name="Sondergaard T.E."/>
            <person name="Sorensen J.L."/>
            <person name="Fitzpatrick D.A."/>
            <person name="Frisvad J.C."/>
            <person name="Nielsen K.L."/>
        </authorList>
    </citation>
    <scope>NUCLEOTIDE SEQUENCE</scope>
    <source>
        <strain evidence="3">IBT 26290</strain>
    </source>
</reference>
<evidence type="ECO:0000256" key="2">
    <source>
        <dbReference type="SAM" id="SignalP"/>
    </source>
</evidence>
<feature type="region of interest" description="Disordered" evidence="1">
    <location>
        <begin position="183"/>
        <end position="207"/>
    </location>
</feature>
<feature type="signal peptide" evidence="2">
    <location>
        <begin position="1"/>
        <end position="21"/>
    </location>
</feature>
<feature type="chain" id="PRO_5040908862" evidence="2">
    <location>
        <begin position="22"/>
        <end position="207"/>
    </location>
</feature>
<dbReference type="OrthoDB" id="4477787at2759"/>
<gene>
    <name evidence="3" type="ORF">N7482_009522</name>
</gene>
<evidence type="ECO:0000256" key="1">
    <source>
        <dbReference type="SAM" id="MobiDB-lite"/>
    </source>
</evidence>
<proteinExistence type="predicted"/>
<feature type="compositionally biased region" description="Basic and acidic residues" evidence="1">
    <location>
        <begin position="185"/>
        <end position="207"/>
    </location>
</feature>
<name>A0A9W9HTD6_9EURO</name>
<accession>A0A9W9HTD6</accession>
<dbReference type="PROSITE" id="PS51257">
    <property type="entry name" value="PROKAR_LIPOPROTEIN"/>
    <property type="match status" value="1"/>
</dbReference>
<dbReference type="EMBL" id="JAPQKN010000007">
    <property type="protein sequence ID" value="KAJ5153044.1"/>
    <property type="molecule type" value="Genomic_DNA"/>
</dbReference>
<evidence type="ECO:0000313" key="3">
    <source>
        <dbReference type="EMBL" id="KAJ5153044.1"/>
    </source>
</evidence>